<feature type="transmembrane region" description="Helical" evidence="1">
    <location>
        <begin position="33"/>
        <end position="57"/>
    </location>
</feature>
<dbReference type="InterPro" id="IPR043129">
    <property type="entry name" value="ATPase_NBD"/>
</dbReference>
<keyword evidence="1" id="KW-0812">Transmembrane</keyword>
<dbReference type="AlphaFoldDB" id="A0A3Q2PBW0"/>
<dbReference type="Proteomes" id="UP000265000">
    <property type="component" value="Unplaced"/>
</dbReference>
<dbReference type="PANTHER" id="PTHR14187">
    <property type="entry name" value="ALPHA KINASE/ELONGATION FACTOR 2 KINASE"/>
    <property type="match status" value="1"/>
</dbReference>
<evidence type="ECO:0000313" key="3">
    <source>
        <dbReference type="Proteomes" id="UP000265000"/>
    </source>
</evidence>
<organism evidence="2 3">
    <name type="scientific">Fundulus heteroclitus</name>
    <name type="common">Killifish</name>
    <name type="synonym">Mummichog</name>
    <dbReference type="NCBI Taxonomy" id="8078"/>
    <lineage>
        <taxon>Eukaryota</taxon>
        <taxon>Metazoa</taxon>
        <taxon>Chordata</taxon>
        <taxon>Craniata</taxon>
        <taxon>Vertebrata</taxon>
        <taxon>Euteleostomi</taxon>
        <taxon>Actinopterygii</taxon>
        <taxon>Neopterygii</taxon>
        <taxon>Teleostei</taxon>
        <taxon>Neoteleostei</taxon>
        <taxon>Acanthomorphata</taxon>
        <taxon>Ovalentaria</taxon>
        <taxon>Atherinomorphae</taxon>
        <taxon>Cyprinodontiformes</taxon>
        <taxon>Fundulidae</taxon>
        <taxon>Fundulus</taxon>
    </lineage>
</organism>
<dbReference type="Ensembl" id="ENSFHET00000030991.1">
    <property type="protein sequence ID" value="ENSFHEP00000009947.1"/>
    <property type="gene ID" value="ENSFHEG00000011222.1"/>
</dbReference>
<name>A0A3Q2PBW0_FUNHE</name>
<reference evidence="2" key="1">
    <citation type="submission" date="2025-08" db="UniProtKB">
        <authorList>
            <consortium name="Ensembl"/>
        </authorList>
    </citation>
    <scope>IDENTIFICATION</scope>
</reference>
<dbReference type="SUPFAM" id="SSF53067">
    <property type="entry name" value="Actin-like ATPase domain"/>
    <property type="match status" value="1"/>
</dbReference>
<dbReference type="STRING" id="8078.ENSFHEP00000009947"/>
<dbReference type="Gene3D" id="3.30.420.40">
    <property type="match status" value="1"/>
</dbReference>
<keyword evidence="1" id="KW-1133">Transmembrane helix</keyword>
<accession>A0A3Q2PBW0</accession>
<protein>
    <submittedName>
        <fullName evidence="2">Uncharacterized protein</fullName>
    </submittedName>
</protein>
<keyword evidence="3" id="KW-1185">Reference proteome</keyword>
<keyword evidence="1" id="KW-0472">Membrane</keyword>
<dbReference type="PANTHER" id="PTHR14187:SF5">
    <property type="entry name" value="HEAT SHOCK 70 KDA PROTEIN 12A"/>
    <property type="match status" value="1"/>
</dbReference>
<reference evidence="2" key="2">
    <citation type="submission" date="2025-09" db="UniProtKB">
        <authorList>
            <consortium name="Ensembl"/>
        </authorList>
    </citation>
    <scope>IDENTIFICATION</scope>
</reference>
<proteinExistence type="predicted"/>
<dbReference type="GeneTree" id="ENSGT00940000154551"/>
<evidence type="ECO:0000313" key="2">
    <source>
        <dbReference type="Ensembl" id="ENSFHEP00000009947.1"/>
    </source>
</evidence>
<evidence type="ECO:0000256" key="1">
    <source>
        <dbReference type="SAM" id="Phobius"/>
    </source>
</evidence>
<sequence>MKYCSNPYALLIFSVFTWSSGRQKLIGLFWKSVYLLTLCLFFYHLCWDTEFIVYVFLCLEKSLVVNSTENIVSRTLVVRAMLDAGSLKHFFSFRVPCICIKNLCDRHRFSIQRYSCKKIFLHLNLKSIVCMSILKNQTIKAANGKSMKALKVFTEVLQCLKDDALKAIMPHATGGKVTASDFIWVLTVPALWGNPAKQFMREAATQAGIITDGTKGKLLFALESEAALAWCLKLPSDGFITQNQRDSGSITVQSSAPRESNISSKGTVWITITVCQTNIQNLSLCCVKP</sequence>